<evidence type="ECO:0000313" key="7">
    <source>
        <dbReference type="Proteomes" id="UP000198432"/>
    </source>
</evidence>
<dbReference type="GO" id="GO:0016705">
    <property type="term" value="F:oxidoreductase activity, acting on paired donors, with incorporation or reduction of molecular oxygen"/>
    <property type="evidence" value="ECO:0007669"/>
    <property type="project" value="InterPro"/>
</dbReference>
<keyword evidence="3" id="KW-0479">Metal-binding</keyword>
<gene>
    <name evidence="6" type="ORF">SAMN06296052_1622</name>
</gene>
<dbReference type="PANTHER" id="PTHR24302:SF15">
    <property type="entry name" value="FATTY-ACID PEROXYGENASE"/>
    <property type="match status" value="1"/>
</dbReference>
<evidence type="ECO:0000256" key="5">
    <source>
        <dbReference type="ARBA" id="ARBA00023004"/>
    </source>
</evidence>
<keyword evidence="4" id="KW-0560">Oxidoreductase</keyword>
<keyword evidence="2" id="KW-0349">Heme</keyword>
<dbReference type="EMBL" id="FZOQ01000062">
    <property type="protein sequence ID" value="SNT36050.1"/>
    <property type="molecule type" value="Genomic_DNA"/>
</dbReference>
<comment type="similarity">
    <text evidence="1">Belongs to the cytochrome P450 family.</text>
</comment>
<dbReference type="InterPro" id="IPR036396">
    <property type="entry name" value="Cyt_P450_sf"/>
</dbReference>
<dbReference type="GO" id="GO:0004497">
    <property type="term" value="F:monooxygenase activity"/>
    <property type="evidence" value="ECO:0007669"/>
    <property type="project" value="InterPro"/>
</dbReference>
<organism evidence="6 7">
    <name type="scientific">Pontibacter ummariensis</name>
    <dbReference type="NCBI Taxonomy" id="1610492"/>
    <lineage>
        <taxon>Bacteria</taxon>
        <taxon>Pseudomonadati</taxon>
        <taxon>Bacteroidota</taxon>
        <taxon>Cytophagia</taxon>
        <taxon>Cytophagales</taxon>
        <taxon>Hymenobacteraceae</taxon>
        <taxon>Pontibacter</taxon>
    </lineage>
</organism>
<sequence>MTRIPHESTLDSSLNLLTEGYPFLNNRVKRFQSNIFQTRLLFQKAVCLHGPEATEVFYNPELFTRKGAIPERVQKTLLGEDGVQTMAGEEHRHRKAMFMALMAPDSLQILKDHLKRFWLAYSRKWEHMDQVVLFDDAQEVFCLAACSWAGVPLKPEEVRTRAQDFAAMVDAFGAVGPRHWRGRWARDRGEKWTKGIIKKIRNGKLTVPEASPAHVIALHRDLEGELLSTRMAAIELINVIRPTVAIAYFVVFTALALYEHPEYRQKLQYDDGRLTEMFVQEVRRFYPFAPFVGARVRKKFKWGGHKFKKGNLVLLDIYGPLHDEALWEQPYAFRPERFQNWEGSPFNFIPQGGGDYLNNHRCAGEWLTIEAMKVSLDFLTNDVVYEVPEQDLSFSLARIPTYPKSGFIIRKVRRMNREAYNSYPGSSSTGAQCPFHKGV</sequence>
<evidence type="ECO:0000256" key="4">
    <source>
        <dbReference type="ARBA" id="ARBA00023002"/>
    </source>
</evidence>
<dbReference type="InterPro" id="IPR050705">
    <property type="entry name" value="Cytochrome_P450_3A"/>
</dbReference>
<evidence type="ECO:0000256" key="3">
    <source>
        <dbReference type="ARBA" id="ARBA00022723"/>
    </source>
</evidence>
<dbReference type="Gene3D" id="1.10.630.10">
    <property type="entry name" value="Cytochrome P450"/>
    <property type="match status" value="1"/>
</dbReference>
<evidence type="ECO:0000313" key="6">
    <source>
        <dbReference type="EMBL" id="SNT36050.1"/>
    </source>
</evidence>
<dbReference type="OrthoDB" id="9764248at2"/>
<dbReference type="GO" id="GO:0020037">
    <property type="term" value="F:heme binding"/>
    <property type="evidence" value="ECO:0007669"/>
    <property type="project" value="InterPro"/>
</dbReference>
<keyword evidence="7" id="KW-1185">Reference proteome</keyword>
<evidence type="ECO:0000256" key="2">
    <source>
        <dbReference type="ARBA" id="ARBA00022617"/>
    </source>
</evidence>
<dbReference type="PANTHER" id="PTHR24302">
    <property type="entry name" value="CYTOCHROME P450 FAMILY 3"/>
    <property type="match status" value="1"/>
</dbReference>
<evidence type="ECO:0000256" key="1">
    <source>
        <dbReference type="ARBA" id="ARBA00010617"/>
    </source>
</evidence>
<reference evidence="7" key="1">
    <citation type="submission" date="2017-06" db="EMBL/GenBank/DDBJ databases">
        <authorList>
            <person name="Varghese N."/>
            <person name="Submissions S."/>
        </authorList>
    </citation>
    <scope>NUCLEOTIDE SEQUENCE [LARGE SCALE GENOMIC DNA]</scope>
    <source>
        <strain evidence="7">NKM1</strain>
    </source>
</reference>
<dbReference type="GO" id="GO:0005506">
    <property type="term" value="F:iron ion binding"/>
    <property type="evidence" value="ECO:0007669"/>
    <property type="project" value="InterPro"/>
</dbReference>
<dbReference type="RefSeq" id="WP_089322021.1">
    <property type="nucleotide sequence ID" value="NZ_FZOQ01000062.1"/>
</dbReference>
<dbReference type="InterPro" id="IPR001128">
    <property type="entry name" value="Cyt_P450"/>
</dbReference>
<dbReference type="Proteomes" id="UP000198432">
    <property type="component" value="Unassembled WGS sequence"/>
</dbReference>
<dbReference type="CDD" id="cd11067">
    <property type="entry name" value="CYP152"/>
    <property type="match status" value="1"/>
</dbReference>
<dbReference type="Pfam" id="PF00067">
    <property type="entry name" value="p450"/>
    <property type="match status" value="1"/>
</dbReference>
<protein>
    <submittedName>
        <fullName evidence="6">Fatty-acid peroxygenase</fullName>
    </submittedName>
</protein>
<accession>A0A239M0M0</accession>
<proteinExistence type="inferred from homology"/>
<keyword evidence="5" id="KW-0408">Iron</keyword>
<dbReference type="SUPFAM" id="SSF48264">
    <property type="entry name" value="Cytochrome P450"/>
    <property type="match status" value="1"/>
</dbReference>
<dbReference type="AlphaFoldDB" id="A0A239M0M0"/>
<name>A0A239M0M0_9BACT</name>